<dbReference type="Pfam" id="PF22980">
    <property type="entry name" value="Myb_DNA-bind_8"/>
    <property type="match status" value="1"/>
</dbReference>
<dbReference type="InterPro" id="IPR054505">
    <property type="entry name" value="Myb_DNA-bind_8"/>
</dbReference>
<dbReference type="EMBL" id="JAFFGZ010000008">
    <property type="protein sequence ID" value="KAK4640297.1"/>
    <property type="molecule type" value="Genomic_DNA"/>
</dbReference>
<evidence type="ECO:0000256" key="1">
    <source>
        <dbReference type="SAM" id="MobiDB-lite"/>
    </source>
</evidence>
<protein>
    <recommendedName>
        <fullName evidence="2">Myb-like DNA-binding domain-containing protein</fullName>
    </recommendedName>
</protein>
<sequence length="393" mass="43162">MAHNDNAMTRFLFAILQQKCLKDIDWNKVAQDPNLAQPITNGHAARMRYSRFRSAMLGIEPQKRNRVTKPTAKKKKITAASTSQNKAGDGDTQDTPAKPDNPPAKKIKVERLSPKPANPQLPSPKSDVIPASTFEIETVRIKKERKASSTPTTATLSMPGTPIDTPLFSNMMHSHRQGPTPIPPPAHNHTMRLLTPCSDHQSPVSVQAQASDVLMHHNLNQNFMTAAHSSPLSNTHDFHQHHHQSQTQPPYDHHTHHFDTASPTWGHTSHMSQNSPASVSMYSPTNTTATAFGYSPSAAARDHTHSHSQHTHFSPQQQTQEERNLGLMGLGMGMGMNTMNMNLAGMDTGQFDFNNMVMHQGLRTSVSPSPAHPIKAEHASGSPQWGAMDGGFV</sequence>
<feature type="region of interest" description="Disordered" evidence="1">
    <location>
        <begin position="143"/>
        <end position="162"/>
    </location>
</feature>
<feature type="compositionally biased region" description="Polar residues" evidence="1">
    <location>
        <begin position="148"/>
        <end position="158"/>
    </location>
</feature>
<feature type="region of interest" description="Disordered" evidence="1">
    <location>
        <begin position="58"/>
        <end position="128"/>
    </location>
</feature>
<feature type="region of interest" description="Disordered" evidence="1">
    <location>
        <begin position="363"/>
        <end position="393"/>
    </location>
</feature>
<dbReference type="Proteomes" id="UP001322138">
    <property type="component" value="Unassembled WGS sequence"/>
</dbReference>
<name>A0ABR0FC61_9PEZI</name>
<dbReference type="RefSeq" id="XP_062729273.1">
    <property type="nucleotide sequence ID" value="XM_062881026.1"/>
</dbReference>
<reference evidence="3 4" key="1">
    <citation type="journal article" date="2023" name="bioRxiv">
        <title>High-quality genome assemblies of four members of thePodospora anserinaspecies complex.</title>
        <authorList>
            <person name="Ament-Velasquez S.L."/>
            <person name="Vogan A.A."/>
            <person name="Wallerman O."/>
            <person name="Hartmann F."/>
            <person name="Gautier V."/>
            <person name="Silar P."/>
            <person name="Giraud T."/>
            <person name="Johannesson H."/>
        </authorList>
    </citation>
    <scope>NUCLEOTIDE SEQUENCE [LARGE SCALE GENOMIC DNA]</scope>
    <source>
        <strain evidence="3 4">CBS 112042</strain>
    </source>
</reference>
<proteinExistence type="predicted"/>
<keyword evidence="4" id="KW-1185">Reference proteome</keyword>
<comment type="caution">
    <text evidence="3">The sequence shown here is derived from an EMBL/GenBank/DDBJ whole genome shotgun (WGS) entry which is preliminary data.</text>
</comment>
<feature type="compositionally biased region" description="Basic residues" evidence="1">
    <location>
        <begin position="64"/>
        <end position="77"/>
    </location>
</feature>
<accession>A0ABR0FC61</accession>
<organism evidence="3 4">
    <name type="scientific">Podospora bellae-mahoneyi</name>
    <dbReference type="NCBI Taxonomy" id="2093777"/>
    <lineage>
        <taxon>Eukaryota</taxon>
        <taxon>Fungi</taxon>
        <taxon>Dikarya</taxon>
        <taxon>Ascomycota</taxon>
        <taxon>Pezizomycotina</taxon>
        <taxon>Sordariomycetes</taxon>
        <taxon>Sordariomycetidae</taxon>
        <taxon>Sordariales</taxon>
        <taxon>Podosporaceae</taxon>
        <taxon>Podospora</taxon>
    </lineage>
</organism>
<evidence type="ECO:0000313" key="3">
    <source>
        <dbReference type="EMBL" id="KAK4640297.1"/>
    </source>
</evidence>
<gene>
    <name evidence="3" type="ORF">QC761_605790</name>
</gene>
<feature type="region of interest" description="Disordered" evidence="1">
    <location>
        <begin position="299"/>
        <end position="320"/>
    </location>
</feature>
<feature type="domain" description="Myb-like DNA-binding" evidence="2">
    <location>
        <begin position="8"/>
        <end position="56"/>
    </location>
</feature>
<evidence type="ECO:0000259" key="2">
    <source>
        <dbReference type="Pfam" id="PF22980"/>
    </source>
</evidence>
<dbReference type="GeneID" id="87900508"/>
<feature type="region of interest" description="Disordered" evidence="1">
    <location>
        <begin position="230"/>
        <end position="254"/>
    </location>
</feature>
<evidence type="ECO:0000313" key="4">
    <source>
        <dbReference type="Proteomes" id="UP001322138"/>
    </source>
</evidence>